<dbReference type="PANTHER" id="PTHR47177">
    <property type="entry name" value="F18C1.6 PROTEIN"/>
    <property type="match status" value="1"/>
</dbReference>
<feature type="region of interest" description="Disordered" evidence="5">
    <location>
        <begin position="301"/>
        <end position="342"/>
    </location>
</feature>
<feature type="compositionally biased region" description="Basic residues" evidence="5">
    <location>
        <begin position="170"/>
        <end position="185"/>
    </location>
</feature>
<protein>
    <recommendedName>
        <fullName evidence="10">PHD and RING finger domain-containing protein 1</fullName>
    </recommendedName>
</protein>
<keyword evidence="9" id="KW-1185">Reference proteome</keyword>
<feature type="compositionally biased region" description="Acidic residues" evidence="5">
    <location>
        <begin position="24"/>
        <end position="33"/>
    </location>
</feature>
<evidence type="ECO:0000256" key="2">
    <source>
        <dbReference type="ARBA" id="ARBA00022771"/>
    </source>
</evidence>
<feature type="compositionally biased region" description="Basic residues" evidence="5">
    <location>
        <begin position="240"/>
        <end position="252"/>
    </location>
</feature>
<evidence type="ECO:0000313" key="8">
    <source>
        <dbReference type="EMBL" id="KAK4282737.1"/>
    </source>
</evidence>
<dbReference type="PROSITE" id="PS50089">
    <property type="entry name" value="ZF_RING_2"/>
    <property type="match status" value="1"/>
</dbReference>
<dbReference type="InterPro" id="IPR017907">
    <property type="entry name" value="Znf_RING_CS"/>
</dbReference>
<dbReference type="PROSITE" id="PS00518">
    <property type="entry name" value="ZF_RING_1"/>
    <property type="match status" value="1"/>
</dbReference>
<evidence type="ECO:0000256" key="4">
    <source>
        <dbReference type="PROSITE-ProRule" id="PRU00175"/>
    </source>
</evidence>
<dbReference type="Proteomes" id="UP001293593">
    <property type="component" value="Unassembled WGS sequence"/>
</dbReference>
<dbReference type="Pfam" id="PF00628">
    <property type="entry name" value="PHD"/>
    <property type="match status" value="1"/>
</dbReference>
<dbReference type="InterPro" id="IPR019787">
    <property type="entry name" value="Znf_PHD-finger"/>
</dbReference>
<keyword evidence="2 4" id="KW-0863">Zinc-finger</keyword>
<comment type="caution">
    <text evidence="8">The sequence shown here is derived from an EMBL/GenBank/DDBJ whole genome shotgun (WGS) entry which is preliminary data.</text>
</comment>
<keyword evidence="1" id="KW-0479">Metal-binding</keyword>
<evidence type="ECO:0000256" key="5">
    <source>
        <dbReference type="SAM" id="MobiDB-lite"/>
    </source>
</evidence>
<feature type="compositionally biased region" description="Acidic residues" evidence="5">
    <location>
        <begin position="111"/>
        <end position="167"/>
    </location>
</feature>
<feature type="region of interest" description="Disordered" evidence="5">
    <location>
        <begin position="599"/>
        <end position="634"/>
    </location>
</feature>
<organism evidence="8 9">
    <name type="scientific">Acacia crassicarpa</name>
    <name type="common">northern wattle</name>
    <dbReference type="NCBI Taxonomy" id="499986"/>
    <lineage>
        <taxon>Eukaryota</taxon>
        <taxon>Viridiplantae</taxon>
        <taxon>Streptophyta</taxon>
        <taxon>Embryophyta</taxon>
        <taxon>Tracheophyta</taxon>
        <taxon>Spermatophyta</taxon>
        <taxon>Magnoliopsida</taxon>
        <taxon>eudicotyledons</taxon>
        <taxon>Gunneridae</taxon>
        <taxon>Pentapetalae</taxon>
        <taxon>rosids</taxon>
        <taxon>fabids</taxon>
        <taxon>Fabales</taxon>
        <taxon>Fabaceae</taxon>
        <taxon>Caesalpinioideae</taxon>
        <taxon>mimosoid clade</taxon>
        <taxon>Acacieae</taxon>
        <taxon>Acacia</taxon>
    </lineage>
</organism>
<dbReference type="InterPro" id="IPR011011">
    <property type="entry name" value="Znf_FYVE_PHD"/>
</dbReference>
<feature type="domain" description="RING-type" evidence="7">
    <location>
        <begin position="354"/>
        <end position="396"/>
    </location>
</feature>
<dbReference type="SUPFAM" id="SSF57903">
    <property type="entry name" value="FYVE/PHD zinc finger"/>
    <property type="match status" value="1"/>
</dbReference>
<evidence type="ECO:0008006" key="10">
    <source>
        <dbReference type="Google" id="ProtNLM"/>
    </source>
</evidence>
<feature type="domain" description="PHD-type" evidence="6">
    <location>
        <begin position="445"/>
        <end position="494"/>
    </location>
</feature>
<sequence>MVRGGKVGGKRSFRKRVRSKEGGSDDSDEDYVVPDEVREISDCSEDSLFSLDGCESEESFDSFVEDEDEEEIEVRRKFNRSKTKNGICGRQKNGRKPSQQRGRITYSHQLEEEEEYKEQEQEQEKEEEGDEETDEYEEDDADEDFDCDEDEDEEFTPEEEDYSDEEEIKGRKKKSNGIKMGKKAVQKLASVTYTRGRKRRNSRPARKSLRKKRRKNGGLRRKTKYDDEGDFIDHGPTIRTKSKKNPGRKRRRQIVDSDSHSDCMLSRSSDYEYTISEEEREQVREAEELCGRLRTNLRSSSLLTKNEEDGVHEELQKQRKPPARKGKEKIEEHQARKGKDKVEDLKSEPVKQVCGICLSEEDKRRVRGVLDCCTHFFCFACIMEWARVESRCPLCKQRFKTISKPARSTTAGVDLRGSVIQVPERDQVYQPSEEELRSYIDPYEYVFCSECHQGGDDDLMLLCDLCDSPAHTYCVGLGREVPEGNWYCDGCRPVALGSSSSQAKEGAADSRAATGQSLPGRPSPAVHAREAIDLNLMSSPRAAFSQGFGNFSSRFSGRSVEGASPVSGGGAPTLSERRWIHRQIQQLLSLDRMTSAAGRSNGISATNSTSNLYGSQNDQSRLTATQDTRTQNVGTSSYHSFFEERLRNSTSPLMQNGDHFSMRISNSRRPVVQDSAPFTNRAVNGAFWPGPVGTPPVSDYVQVHQLSSSSHIVADGSVSPAIREDGNFHIVKEQLSSLVKRHLMGLSQNIDLGNSTYKDIARISLNTILAACGLEHKKSDVCAVPPPSACPHIELMAGGQTSLIKGCCSSCFDSFVRDVVKRIMDTRMSQWLRLGL</sequence>
<dbReference type="EMBL" id="JAWXYG010000002">
    <property type="protein sequence ID" value="KAK4282737.1"/>
    <property type="molecule type" value="Genomic_DNA"/>
</dbReference>
<dbReference type="Pfam" id="PF13639">
    <property type="entry name" value="zf-RING_2"/>
    <property type="match status" value="1"/>
</dbReference>
<feature type="compositionally biased region" description="Acidic residues" evidence="5">
    <location>
        <begin position="54"/>
        <end position="72"/>
    </location>
</feature>
<accession>A0AAE1TEV3</accession>
<feature type="compositionally biased region" description="Basic residues" evidence="5">
    <location>
        <begin position="318"/>
        <end position="327"/>
    </location>
</feature>
<dbReference type="CDD" id="cd16574">
    <property type="entry name" value="RING-HC_Topors"/>
    <property type="match status" value="1"/>
</dbReference>
<feature type="compositionally biased region" description="Basic and acidic residues" evidence="5">
    <location>
        <begin position="305"/>
        <end position="317"/>
    </location>
</feature>
<dbReference type="InterPro" id="IPR001841">
    <property type="entry name" value="Znf_RING"/>
</dbReference>
<dbReference type="GO" id="GO:0008270">
    <property type="term" value="F:zinc ion binding"/>
    <property type="evidence" value="ECO:0007669"/>
    <property type="project" value="UniProtKB-KW"/>
</dbReference>
<evidence type="ECO:0000256" key="3">
    <source>
        <dbReference type="ARBA" id="ARBA00022833"/>
    </source>
</evidence>
<feature type="compositionally biased region" description="Basic residues" evidence="5">
    <location>
        <begin position="8"/>
        <end position="18"/>
    </location>
</feature>
<dbReference type="PROSITE" id="PS50016">
    <property type="entry name" value="ZF_PHD_2"/>
    <property type="match status" value="1"/>
</dbReference>
<feature type="compositionally biased region" description="Polar residues" evidence="5">
    <location>
        <begin position="96"/>
        <end position="108"/>
    </location>
</feature>
<evidence type="ECO:0000259" key="6">
    <source>
        <dbReference type="PROSITE" id="PS50016"/>
    </source>
</evidence>
<evidence type="ECO:0000256" key="1">
    <source>
        <dbReference type="ARBA" id="ARBA00022723"/>
    </source>
</evidence>
<dbReference type="Gene3D" id="3.30.40.10">
    <property type="entry name" value="Zinc/RING finger domain, C3HC4 (zinc finger)"/>
    <property type="match status" value="2"/>
</dbReference>
<keyword evidence="3" id="KW-0862">Zinc</keyword>
<dbReference type="AlphaFoldDB" id="A0AAE1TEV3"/>
<reference evidence="8" key="1">
    <citation type="submission" date="2023-10" db="EMBL/GenBank/DDBJ databases">
        <title>Chromosome-level genome of the transformable northern wattle, Acacia crassicarpa.</title>
        <authorList>
            <person name="Massaro I."/>
            <person name="Sinha N.R."/>
            <person name="Poethig S."/>
            <person name="Leichty A.R."/>
        </authorList>
    </citation>
    <scope>NUCLEOTIDE SEQUENCE</scope>
    <source>
        <strain evidence="8">Acra3RX</strain>
        <tissue evidence="8">Leaf</tissue>
    </source>
</reference>
<evidence type="ECO:0000259" key="7">
    <source>
        <dbReference type="PROSITE" id="PS50089"/>
    </source>
</evidence>
<gene>
    <name evidence="8" type="ORF">QN277_014080</name>
</gene>
<feature type="compositionally biased region" description="Basic and acidic residues" evidence="5">
    <location>
        <begin position="328"/>
        <end position="342"/>
    </location>
</feature>
<dbReference type="InterPro" id="IPR058746">
    <property type="entry name" value="Znf_RING-type_Topors"/>
</dbReference>
<feature type="compositionally biased region" description="Basic residues" evidence="5">
    <location>
        <begin position="195"/>
        <end position="223"/>
    </location>
</feature>
<dbReference type="PANTHER" id="PTHR47177:SF3">
    <property type="entry name" value="F18C1.6 PROTEIN"/>
    <property type="match status" value="1"/>
</dbReference>
<dbReference type="SUPFAM" id="SSF57850">
    <property type="entry name" value="RING/U-box"/>
    <property type="match status" value="1"/>
</dbReference>
<feature type="region of interest" description="Disordered" evidence="5">
    <location>
        <begin position="1"/>
        <end position="279"/>
    </location>
</feature>
<dbReference type="SMART" id="SM00249">
    <property type="entry name" value="PHD"/>
    <property type="match status" value="1"/>
</dbReference>
<dbReference type="SMART" id="SM00184">
    <property type="entry name" value="RING"/>
    <property type="match status" value="1"/>
</dbReference>
<dbReference type="InterPro" id="IPR013083">
    <property type="entry name" value="Znf_RING/FYVE/PHD"/>
</dbReference>
<feature type="region of interest" description="Disordered" evidence="5">
    <location>
        <begin position="502"/>
        <end position="524"/>
    </location>
</feature>
<dbReference type="InterPro" id="IPR001965">
    <property type="entry name" value="Znf_PHD"/>
</dbReference>
<proteinExistence type="predicted"/>
<name>A0AAE1TEV3_9FABA</name>
<evidence type="ECO:0000313" key="9">
    <source>
        <dbReference type="Proteomes" id="UP001293593"/>
    </source>
</evidence>